<name>A0ABY6UTA1_BIOOC</name>
<accession>A0ABY6UTA1</accession>
<feature type="region of interest" description="Disordered" evidence="1">
    <location>
        <begin position="568"/>
        <end position="591"/>
    </location>
</feature>
<dbReference type="Proteomes" id="UP000766486">
    <property type="component" value="Unassembled WGS sequence"/>
</dbReference>
<feature type="region of interest" description="Disordered" evidence="1">
    <location>
        <begin position="523"/>
        <end position="553"/>
    </location>
</feature>
<evidence type="ECO:0000313" key="2">
    <source>
        <dbReference type="EMBL" id="VUC34639.1"/>
    </source>
</evidence>
<gene>
    <name evidence="2" type="ORF">CLO192961_LOCUS389735</name>
</gene>
<reference evidence="2 3" key="1">
    <citation type="submission" date="2019-06" db="EMBL/GenBank/DDBJ databases">
        <authorList>
            <person name="Broberg M."/>
        </authorList>
    </citation>
    <scope>NUCLEOTIDE SEQUENCE [LARGE SCALE GENOMIC DNA]</scope>
</reference>
<sequence length="1014" mass="112113">MASKQSPTFRFQAWHISKDFDAESLEENKQMASFVEQHVSRQLKGLISIGPVVPTRAYPTLAVARSIRIRLKRPTMDWERNMRQLSKVELPAIIKRYFKVKLNKTLDFYNAFAEELAPDQIPEYGKVLVSADLQRKVRDVLSRVREEAWGDLAVGIQDGKFNAAKFISERSRAPRKRLRADYYSPRSLTPSTASFRSESPADSIFGIKPNAKLRIATKNLAELHRRRSSSVSSSSSVCSMSPVDLEKSKSTVSAMCGTSTFDDESEADVSMSCETPTAGNDGKSTFSFVYDTPPNQSQGQPSSKVSVVCGTTRTKNRVRRTSSVSFVSSPLATEKNIETEETVSLSFDSSTNQTRVHRSTSSISFVPPPATVEEEIEPEDALQLVQHTPLTKKLTRKTSTISIVHESIASQEAQAQPTITFEEEEETLLDVDQEVHSPPEFIDESPLDKCEDVSPILRFVDELLSESEPDFEPPTPATPEPVKEMKIEGGTSDPFTAIITAKGADAEKGRIVEQIVEVDTPVPISPKTPVEKESEYSHLLNGAQDADSAEQSVPETIWDDEEGEATLVEDPEPMASTPVKAAPPEKAKPRRSVTFDLEPNVIGESVITDDADVVEEPTLKPAPSFACEPASEPSEEDPESLVYEIAQSLVGEEIIETILPPEVEEEAPDLPEVFAAGSCLAYIMLPRTNLAMIFFQRPDDMIQFGILSKSDIGRHDVSLCIGSPITRAAPNSPLQALKKDGTIALYFQRPIDFPHQRPVIAECKMVQNGDMITWEVRNIDLKMSATLQPRSDIGYKRVLFLESESRPGEVVAASCSQDNKWRVAHTPITMPISTGSFSFTTAGIAGVGGNVSDFFRIRSLNEKEVVQCEIEGLRSWPGLGDQEISEAKIQVARKPLNWHGKTPCAFPLSCALVEGNKAALIGVLCRTDDNGLQLYRGHPWWDEFKKPELICKVKNGSNFLYIKDWGDILYLTPDGDMSRAHVTLHRNNSVTVNIHSALKISDAPSMMLGENFFA</sequence>
<comment type="caution">
    <text evidence="2">The sequence shown here is derived from an EMBL/GenBank/DDBJ whole genome shotgun (WGS) entry which is preliminary data.</text>
</comment>
<evidence type="ECO:0000313" key="3">
    <source>
        <dbReference type="Proteomes" id="UP000766486"/>
    </source>
</evidence>
<proteinExistence type="predicted"/>
<evidence type="ECO:0000256" key="1">
    <source>
        <dbReference type="SAM" id="MobiDB-lite"/>
    </source>
</evidence>
<organism evidence="2 3">
    <name type="scientific">Bionectria ochroleuca</name>
    <name type="common">Gliocladium roseum</name>
    <dbReference type="NCBI Taxonomy" id="29856"/>
    <lineage>
        <taxon>Eukaryota</taxon>
        <taxon>Fungi</taxon>
        <taxon>Dikarya</taxon>
        <taxon>Ascomycota</taxon>
        <taxon>Pezizomycotina</taxon>
        <taxon>Sordariomycetes</taxon>
        <taxon>Hypocreomycetidae</taxon>
        <taxon>Hypocreales</taxon>
        <taxon>Bionectriaceae</taxon>
        <taxon>Clonostachys</taxon>
    </lineage>
</organism>
<dbReference type="EMBL" id="CABFNS010000890">
    <property type="protein sequence ID" value="VUC34639.1"/>
    <property type="molecule type" value="Genomic_DNA"/>
</dbReference>
<keyword evidence="3" id="KW-1185">Reference proteome</keyword>
<protein>
    <submittedName>
        <fullName evidence="2">Uncharacterized protein</fullName>
    </submittedName>
</protein>